<keyword evidence="4" id="KW-0040">ANK repeat</keyword>
<name>A0AA37P413_9PEZI</name>
<feature type="compositionally biased region" description="Basic and acidic residues" evidence="5">
    <location>
        <begin position="437"/>
        <end position="446"/>
    </location>
</feature>
<dbReference type="InterPro" id="IPR002110">
    <property type="entry name" value="Ankyrin_rpt"/>
</dbReference>
<keyword evidence="3" id="KW-0720">Serine protease</keyword>
<dbReference type="PROSITE" id="PS50088">
    <property type="entry name" value="ANK_REPEAT"/>
    <property type="match status" value="1"/>
</dbReference>
<evidence type="ECO:0000313" key="8">
    <source>
        <dbReference type="Proteomes" id="UP001055115"/>
    </source>
</evidence>
<feature type="compositionally biased region" description="Polar residues" evidence="5">
    <location>
        <begin position="720"/>
        <end position="732"/>
    </location>
</feature>
<dbReference type="InterPro" id="IPR015500">
    <property type="entry name" value="Peptidase_S8_subtilisin-rel"/>
</dbReference>
<evidence type="ECO:0000256" key="1">
    <source>
        <dbReference type="ARBA" id="ARBA00022670"/>
    </source>
</evidence>
<feature type="compositionally biased region" description="Basic and acidic residues" evidence="5">
    <location>
        <begin position="705"/>
        <end position="719"/>
    </location>
</feature>
<dbReference type="Gene3D" id="1.25.40.20">
    <property type="entry name" value="Ankyrin repeat-containing domain"/>
    <property type="match status" value="1"/>
</dbReference>
<keyword evidence="8" id="KW-1185">Reference proteome</keyword>
<dbReference type="InterPro" id="IPR036770">
    <property type="entry name" value="Ankyrin_rpt-contain_sf"/>
</dbReference>
<feature type="compositionally biased region" description="Acidic residues" evidence="5">
    <location>
        <begin position="13"/>
        <end position="26"/>
    </location>
</feature>
<keyword evidence="2" id="KW-0378">Hydrolase</keyword>
<organism evidence="7 8">
    <name type="scientific">Colletotrichum spaethianum</name>
    <dbReference type="NCBI Taxonomy" id="700344"/>
    <lineage>
        <taxon>Eukaryota</taxon>
        <taxon>Fungi</taxon>
        <taxon>Dikarya</taxon>
        <taxon>Ascomycota</taxon>
        <taxon>Pezizomycotina</taxon>
        <taxon>Sordariomycetes</taxon>
        <taxon>Hypocreomycetidae</taxon>
        <taxon>Glomerellales</taxon>
        <taxon>Glomerellaceae</taxon>
        <taxon>Colletotrichum</taxon>
        <taxon>Colletotrichum spaethianum species complex</taxon>
    </lineage>
</organism>
<dbReference type="SMART" id="SM00248">
    <property type="entry name" value="ANK"/>
    <property type="match status" value="3"/>
</dbReference>
<evidence type="ECO:0000313" key="7">
    <source>
        <dbReference type="EMBL" id="GKT40026.1"/>
    </source>
</evidence>
<feature type="repeat" description="ANK" evidence="4">
    <location>
        <begin position="196"/>
        <end position="233"/>
    </location>
</feature>
<feature type="region of interest" description="Disordered" evidence="5">
    <location>
        <begin position="303"/>
        <end position="460"/>
    </location>
</feature>
<evidence type="ECO:0000256" key="3">
    <source>
        <dbReference type="ARBA" id="ARBA00022825"/>
    </source>
</evidence>
<feature type="region of interest" description="Disordered" evidence="5">
    <location>
        <begin position="699"/>
        <end position="776"/>
    </location>
</feature>
<dbReference type="Pfam" id="PF00082">
    <property type="entry name" value="Peptidase_S8"/>
    <property type="match status" value="1"/>
</dbReference>
<dbReference type="Pfam" id="PF00023">
    <property type="entry name" value="Ank"/>
    <property type="match status" value="1"/>
</dbReference>
<dbReference type="GeneID" id="73321009"/>
<sequence length="1153" mass="129781">MSDDETRGLRPESDDEEEYSDDEEDDITRRTKQAIADMKTKFNSQANEDIVDQFLIDHHAVVNHVGLNGVTFFHKIVQLVDDKDNENSLTASSIKPLFERLVKKYSYLLRITDQEGQTALYRAIKLKRYTWKLVDYILNSCDDPKCIEDALNKTCGKGESLRTCLTLAFEKNLNAGVLRNLVSKASETVLGLPDGSHRTPIHYAVQYKQCTDERVQVIKLLLDKDAEIVRNNNSSGTFRPIETFLDKKYLRKEEGKQDEVEYSVYGEHERTAKAFLKALEEEQYTKARNAEKDRTDVKAAASINLAIRDKEPPKPGLDLKSQTGGERDRAGRRALSDREQHKQASASLVSKLDENDRRRLELREKEEREHQERRSREERKQRERASERDGDRPRQSKDQKERLDESTGDLPRIHVSTNGADHAPNTPLKRVATQRFDVTDAKEKKASASSKKGSKKTNPEVLAKNSAKILRMLKLHYMRTRSIKMATSFLYGKNIQEDIQICFDYEGLPSEIQDHVFEERFGKDRNSGIRFDEVLMYVRFPIVAVKRTGRRAPKPRALGRQDMEFFFEWLYNKGVRRILKVEVDDSGKIPHSDEAIQNSLEKIVVEHLDWQKTDLDPRIICHVRNTTADDETSETVRVDLREVTLKWSGNNAVLRSWSEVDGLPKLPKLEVVHLDVPAQSDLYDSRDWVQMNIKDFGTRLNKNANDSRNDKSHSEKLDSDTSQVLEGSTEQMAGTADTKPPAGRKIAVFPRDGKKGTDMLMSSSGVPKPARSNPVTEHDWLNCTERFGGCMDLFWKRTVDLSREQIGNDSKHANRLSKGEVRVSDTLQKLGKDVVVALIDDGVDCCDAAFTGRVIEGKTFDYQDGSVGQYYISAKGHGTEMSRMILKVCPMANIYSIRLKTHTSPDKGLSTIDAVSAALAIEAALEKNATIISMSWTLPVPPEGSEEKRLLDLVLERACSQNVLMFCSSPDQISASPLYPSAFRRSRFFLIGAAHDDGSAYGHAGKDNDFIFPGVNVNTSGGSSLPAYLADKTSSSKESTGSSIATALAAGLAAMITYCFKASALGIVMARMQQGEDHVAGPELASVHPGDVDRIAQHTVLKTAFNRLGKMENGQFIEVWKRFQPASQILEGENKYEEKLSCIIKLCSNLIEH</sequence>
<dbReference type="Gene3D" id="3.40.50.200">
    <property type="entry name" value="Peptidase S8/S53 domain"/>
    <property type="match status" value="1"/>
</dbReference>
<accession>A0AA37P413</accession>
<dbReference type="GO" id="GO:0004252">
    <property type="term" value="F:serine-type endopeptidase activity"/>
    <property type="evidence" value="ECO:0007669"/>
    <property type="project" value="InterPro"/>
</dbReference>
<evidence type="ECO:0000256" key="5">
    <source>
        <dbReference type="SAM" id="MobiDB-lite"/>
    </source>
</evidence>
<dbReference type="SUPFAM" id="SSF48403">
    <property type="entry name" value="Ankyrin repeat"/>
    <property type="match status" value="1"/>
</dbReference>
<protein>
    <recommendedName>
        <fullName evidence="6">Peptidase S8/S53 domain-containing protein</fullName>
    </recommendedName>
</protein>
<dbReference type="InterPro" id="IPR000209">
    <property type="entry name" value="Peptidase_S8/S53_dom"/>
</dbReference>
<dbReference type="InterPro" id="IPR023827">
    <property type="entry name" value="Peptidase_S8_Asp-AS"/>
</dbReference>
<dbReference type="RefSeq" id="XP_049122376.1">
    <property type="nucleotide sequence ID" value="XM_049266419.1"/>
</dbReference>
<dbReference type="EMBL" id="BQXU01000001">
    <property type="protein sequence ID" value="GKT40026.1"/>
    <property type="molecule type" value="Genomic_DNA"/>
</dbReference>
<feature type="compositionally biased region" description="Basic and acidic residues" evidence="5">
    <location>
        <begin position="325"/>
        <end position="342"/>
    </location>
</feature>
<feature type="region of interest" description="Disordered" evidence="5">
    <location>
        <begin position="1"/>
        <end position="27"/>
    </location>
</feature>
<dbReference type="AlphaFoldDB" id="A0AA37P413"/>
<dbReference type="PANTHER" id="PTHR24121:SF23">
    <property type="entry name" value="NO MECHANORECEPTOR POTENTIAL C, ISOFORM H"/>
    <property type="match status" value="1"/>
</dbReference>
<dbReference type="Proteomes" id="UP001055115">
    <property type="component" value="Unassembled WGS sequence"/>
</dbReference>
<evidence type="ECO:0000259" key="6">
    <source>
        <dbReference type="Pfam" id="PF00082"/>
    </source>
</evidence>
<dbReference type="SUPFAM" id="SSF52743">
    <property type="entry name" value="Subtilisin-like"/>
    <property type="match status" value="1"/>
</dbReference>
<dbReference type="PRINTS" id="PR00723">
    <property type="entry name" value="SUBTILISIN"/>
</dbReference>
<feature type="compositionally biased region" description="Basic and acidic residues" evidence="5">
    <location>
        <begin position="351"/>
        <end position="405"/>
    </location>
</feature>
<gene>
    <name evidence="7" type="ORF">ColSpa_00207</name>
</gene>
<evidence type="ECO:0000256" key="2">
    <source>
        <dbReference type="ARBA" id="ARBA00022801"/>
    </source>
</evidence>
<feature type="domain" description="Peptidase S8/S53" evidence="6">
    <location>
        <begin position="831"/>
        <end position="1057"/>
    </location>
</feature>
<dbReference type="GO" id="GO:0006508">
    <property type="term" value="P:proteolysis"/>
    <property type="evidence" value="ECO:0007669"/>
    <property type="project" value="UniProtKB-KW"/>
</dbReference>
<dbReference type="PROSITE" id="PS00136">
    <property type="entry name" value="SUBTILASE_ASP"/>
    <property type="match status" value="1"/>
</dbReference>
<dbReference type="InterPro" id="IPR036852">
    <property type="entry name" value="Peptidase_S8/S53_dom_sf"/>
</dbReference>
<keyword evidence="1" id="KW-0645">Protease</keyword>
<evidence type="ECO:0000256" key="4">
    <source>
        <dbReference type="PROSITE-ProRule" id="PRU00023"/>
    </source>
</evidence>
<dbReference type="PANTHER" id="PTHR24121">
    <property type="entry name" value="NO MECHANORECEPTOR POTENTIAL C, ISOFORM D-RELATED"/>
    <property type="match status" value="1"/>
</dbReference>
<reference evidence="7 8" key="1">
    <citation type="submission" date="2022-03" db="EMBL/GenBank/DDBJ databases">
        <title>Genome data of Colletotrichum spp.</title>
        <authorList>
            <person name="Utami Y.D."/>
            <person name="Hiruma K."/>
        </authorList>
    </citation>
    <scope>NUCLEOTIDE SEQUENCE [LARGE SCALE GENOMIC DNA]</scope>
    <source>
        <strain evidence="7 8">MAFF 239500</strain>
    </source>
</reference>
<feature type="compositionally biased region" description="Basic and acidic residues" evidence="5">
    <location>
        <begin position="1"/>
        <end position="12"/>
    </location>
</feature>
<proteinExistence type="predicted"/>
<comment type="caution">
    <text evidence="7">The sequence shown here is derived from an EMBL/GenBank/DDBJ whole genome shotgun (WGS) entry which is preliminary data.</text>
</comment>